<dbReference type="GO" id="GO:0042592">
    <property type="term" value="P:homeostatic process"/>
    <property type="evidence" value="ECO:0007669"/>
    <property type="project" value="UniProtKB-ARBA"/>
</dbReference>
<name>A0AA38HYW3_9CUCU</name>
<evidence type="ECO:0000256" key="12">
    <source>
        <dbReference type="ARBA" id="ARBA00022889"/>
    </source>
</evidence>
<keyword evidence="9" id="KW-0677">Repeat</keyword>
<dbReference type="GO" id="GO:0033627">
    <property type="term" value="P:cell adhesion mediated by integrin"/>
    <property type="evidence" value="ECO:0007669"/>
    <property type="project" value="TreeGrafter"/>
</dbReference>
<keyword evidence="17" id="KW-0675">Receptor</keyword>
<evidence type="ECO:0000256" key="19">
    <source>
        <dbReference type="PIRSR" id="PIRSR002512-1"/>
    </source>
</evidence>
<dbReference type="PROSITE" id="PS00243">
    <property type="entry name" value="I_EGF_1"/>
    <property type="match status" value="2"/>
</dbReference>
<dbReference type="GO" id="GO:0016477">
    <property type="term" value="P:cell migration"/>
    <property type="evidence" value="ECO:0007669"/>
    <property type="project" value="TreeGrafter"/>
</dbReference>
<feature type="disulfide bond" evidence="19">
    <location>
        <begin position="580"/>
        <end position="595"/>
    </location>
</feature>
<evidence type="ECO:0000256" key="5">
    <source>
        <dbReference type="ARBA" id="ARBA00022553"/>
    </source>
</evidence>
<evidence type="ECO:0000313" key="27">
    <source>
        <dbReference type="Proteomes" id="UP001168821"/>
    </source>
</evidence>
<dbReference type="Proteomes" id="UP001168821">
    <property type="component" value="Unassembled WGS sequence"/>
</dbReference>
<evidence type="ECO:0000256" key="22">
    <source>
        <dbReference type="SAM" id="Phobius"/>
    </source>
</evidence>
<feature type="transmembrane region" description="Helical" evidence="22">
    <location>
        <begin position="775"/>
        <end position="799"/>
    </location>
</feature>
<feature type="disulfide bond" evidence="19">
    <location>
        <begin position="597"/>
        <end position="602"/>
    </location>
</feature>
<evidence type="ECO:0000256" key="15">
    <source>
        <dbReference type="ARBA" id="ARBA00023136"/>
    </source>
</evidence>
<feature type="domain" description="Integrin beta subunit tail" evidence="25">
    <location>
        <begin position="693"/>
        <end position="776"/>
    </location>
</feature>
<evidence type="ECO:0000259" key="24">
    <source>
        <dbReference type="SMART" id="SM01241"/>
    </source>
</evidence>
<evidence type="ECO:0000256" key="2">
    <source>
        <dbReference type="ARBA" id="ARBA00007449"/>
    </source>
</evidence>
<protein>
    <recommendedName>
        <fullName evidence="20">Integrin beta</fullName>
    </recommendedName>
</protein>
<feature type="disulfide bond" evidence="19">
    <location>
        <begin position="620"/>
        <end position="655"/>
    </location>
</feature>
<keyword evidence="6 20" id="KW-0812">Transmembrane</keyword>
<dbReference type="SMART" id="SM01242">
    <property type="entry name" value="Integrin_B_tail"/>
    <property type="match status" value="1"/>
</dbReference>
<keyword evidence="12 20" id="KW-0130">Cell adhesion</keyword>
<sequence length="847" mass="94019">MEDRYQLSQINLQIRMYLLGVVFWAVLAVAKSQILQQFTQNPCVSRSTCHECIATPTCAWCYDTVNINTTKRCFQPSYPLPPLDQCDPSKIYNPDNEMIMIANAALSMRQESGSEGGTIVSGYEGSSSSSGSFSGSQSGSGYGGGAWEGGGGITQVRPQRIKLKLRARQQYSISMYYTQAEDYPVDLYYLMDLSKSMQDDKEKLSALGDHLAQTMQNMTSKFMLGFGSFVDKVVMPYVSTIPENLRSPCSGCEAPYGFRNVMTLSRDTWRFSQMVKSASVSGNLDAPEGGFDAIMQAVVCRDQIGWREKARRLLVFSTDAGFHYAGDGKLGGIVKPNDGECHLDTKGYYTMSSRQDYPSISQINTYVKKNAINVIFAVTKDKVDIYEQLRQHIEGSSCGQLSNDSSNVVDLITEQYQAISSTVEMKHNASSAVNIKFFSKCLNGNNEEVETNKCGNIKVGSLVQFRIQLEVVECPADPRDTKQLIQIYPVGLNESLIIDLTMLCDCPCEHEGLEINSPKCHSHGTFMCGICECVEPAYGPTCECNKAGTTANVSTANCINPKNGLECSGRGNCICGKCECEQRTNPEEIISGEQCECDNFSCERHKGQLCSGPTHGQCVCGVCECNEDWTGDNCACKNDTKSCLRPGTEDPTKLCSGNGECLCGECKCNANDEGFYFGRFCEHCTFKNCSDDCNKYKQCVQCQQYKTGNLTEEECQKCPFTPTSVRVVEVVDKNGEVLCPFYDEDHCRFSFVYYFDEENKLRVRAQEERECPTTVFLLGIVLGVIAAVVLLGMAVLLLWKLLTTVHDRREFAKFEKEAMMARWDTGENPIYKQATSTFKNPTYAGKS</sequence>
<feature type="disulfide bond" evidence="19">
    <location>
        <begin position="52"/>
        <end position="86"/>
    </location>
</feature>
<keyword evidence="4" id="KW-0245">EGF-like domain</keyword>
<dbReference type="FunFam" id="2.10.25.10:FF:000155">
    <property type="entry name" value="Integrin beta"/>
    <property type="match status" value="1"/>
</dbReference>
<evidence type="ECO:0000256" key="9">
    <source>
        <dbReference type="ARBA" id="ARBA00022737"/>
    </source>
</evidence>
<dbReference type="FunFam" id="4.10.1240.30:FF:000005">
    <property type="entry name" value="Integrin beta"/>
    <property type="match status" value="1"/>
</dbReference>
<feature type="disulfide bond" evidence="19">
    <location>
        <begin position="300"/>
        <end position="341"/>
    </location>
</feature>
<dbReference type="PRINTS" id="PR01186">
    <property type="entry name" value="INTEGRINB"/>
</dbReference>
<evidence type="ECO:0000256" key="14">
    <source>
        <dbReference type="ARBA" id="ARBA00023037"/>
    </source>
</evidence>
<dbReference type="SUPFAM" id="SSF57196">
    <property type="entry name" value="EGF/Laminin"/>
    <property type="match status" value="1"/>
</dbReference>
<dbReference type="PANTHER" id="PTHR10082">
    <property type="entry name" value="INTEGRIN BETA SUBUNIT"/>
    <property type="match status" value="1"/>
</dbReference>
<dbReference type="InterPro" id="IPR002369">
    <property type="entry name" value="Integrin_bsu_VWA"/>
</dbReference>
<evidence type="ECO:0000256" key="11">
    <source>
        <dbReference type="ARBA" id="ARBA00022842"/>
    </source>
</evidence>
<feature type="domain" description="Integrin beta subunit VWA" evidence="23">
    <location>
        <begin position="48"/>
        <end position="506"/>
    </location>
</feature>
<reference evidence="26" key="1">
    <citation type="journal article" date="2023" name="G3 (Bethesda)">
        <title>Whole genome assemblies of Zophobas morio and Tenebrio molitor.</title>
        <authorList>
            <person name="Kaur S."/>
            <person name="Stinson S.A."/>
            <person name="diCenzo G.C."/>
        </authorList>
    </citation>
    <scope>NUCLEOTIDE SEQUENCE</scope>
    <source>
        <strain evidence="26">QUZm001</strain>
    </source>
</reference>
<feature type="disulfide bond" evidence="19">
    <location>
        <begin position="625"/>
        <end position="634"/>
    </location>
</feature>
<feature type="disulfide bond" evidence="19">
    <location>
        <begin position="684"/>
        <end position="689"/>
    </location>
</feature>
<feature type="transmembrane region" description="Helical" evidence="22">
    <location>
        <begin position="12"/>
        <end position="30"/>
    </location>
</feature>
<proteinExistence type="inferred from homology"/>
<keyword evidence="14 20" id="KW-0401">Integrin</keyword>
<dbReference type="GO" id="GO:0030334">
    <property type="term" value="P:regulation of cell migration"/>
    <property type="evidence" value="ECO:0007669"/>
    <property type="project" value="UniProtKB-ARBA"/>
</dbReference>
<dbReference type="GO" id="GO:0002164">
    <property type="term" value="P:larval development"/>
    <property type="evidence" value="ECO:0007669"/>
    <property type="project" value="UniProtKB-ARBA"/>
</dbReference>
<comment type="caution">
    <text evidence="26">The sequence shown here is derived from an EMBL/GenBank/DDBJ whole genome shotgun (WGS) entry which is preliminary data.</text>
</comment>
<feature type="disulfide bond" evidence="19">
    <location>
        <begin position="575"/>
        <end position="610"/>
    </location>
</feature>
<dbReference type="GO" id="GO:0008305">
    <property type="term" value="C:integrin complex"/>
    <property type="evidence" value="ECO:0007669"/>
    <property type="project" value="TreeGrafter"/>
</dbReference>
<dbReference type="GO" id="GO:0009986">
    <property type="term" value="C:cell surface"/>
    <property type="evidence" value="ECO:0007669"/>
    <property type="project" value="TreeGrafter"/>
</dbReference>
<dbReference type="SUPFAM" id="SSF53300">
    <property type="entry name" value="vWA-like"/>
    <property type="match status" value="1"/>
</dbReference>
<dbReference type="PIRSF" id="PIRSF002512">
    <property type="entry name" value="Integrin_B"/>
    <property type="match status" value="1"/>
</dbReference>
<accession>A0AA38HYW3</accession>
<dbReference type="Pfam" id="PF07965">
    <property type="entry name" value="Integrin_B_tail"/>
    <property type="match status" value="1"/>
</dbReference>
<evidence type="ECO:0000256" key="18">
    <source>
        <dbReference type="ARBA" id="ARBA00023180"/>
    </source>
</evidence>
<keyword evidence="16 19" id="KW-1015">Disulfide bond</keyword>
<dbReference type="GO" id="GO:0046872">
    <property type="term" value="F:metal ion binding"/>
    <property type="evidence" value="ECO:0007669"/>
    <property type="project" value="UniProtKB-KW"/>
</dbReference>
<keyword evidence="15 22" id="KW-0472">Membrane</keyword>
<evidence type="ECO:0000256" key="20">
    <source>
        <dbReference type="RuleBase" id="RU000633"/>
    </source>
</evidence>
<dbReference type="Gene3D" id="2.60.40.1510">
    <property type="entry name" value="ntegrin, alpha v. Chain A, domain 3"/>
    <property type="match status" value="1"/>
</dbReference>
<comment type="similarity">
    <text evidence="2 20">Belongs to the integrin beta chain family.</text>
</comment>
<dbReference type="Gene3D" id="3.40.50.410">
    <property type="entry name" value="von Willebrand factor, type A domain"/>
    <property type="match status" value="1"/>
</dbReference>
<evidence type="ECO:0000256" key="8">
    <source>
        <dbReference type="ARBA" id="ARBA00022729"/>
    </source>
</evidence>
<dbReference type="FunFam" id="2.10.25.10:FF:000098">
    <property type="entry name" value="Integrin beta"/>
    <property type="match status" value="1"/>
</dbReference>
<dbReference type="Gene3D" id="2.10.25.10">
    <property type="entry name" value="Laminin"/>
    <property type="match status" value="4"/>
</dbReference>
<dbReference type="GO" id="GO:0030016">
    <property type="term" value="C:myofibril"/>
    <property type="evidence" value="ECO:0007669"/>
    <property type="project" value="UniProtKB-ARBA"/>
</dbReference>
<keyword evidence="11" id="KW-0460">Magnesium</keyword>
<dbReference type="InterPro" id="IPR032695">
    <property type="entry name" value="Integrin_dom_sf"/>
</dbReference>
<dbReference type="InterPro" id="IPR036465">
    <property type="entry name" value="vWFA_dom_sf"/>
</dbReference>
<dbReference type="GO" id="GO:0051130">
    <property type="term" value="P:positive regulation of cellular component organization"/>
    <property type="evidence" value="ECO:0007669"/>
    <property type="project" value="UniProtKB-ARBA"/>
</dbReference>
<dbReference type="SMART" id="SM00187">
    <property type="entry name" value="INB"/>
    <property type="match status" value="1"/>
</dbReference>
<evidence type="ECO:0000256" key="7">
    <source>
        <dbReference type="ARBA" id="ARBA00022723"/>
    </source>
</evidence>
<dbReference type="Pfam" id="PF18372">
    <property type="entry name" value="I-EGF_1"/>
    <property type="match status" value="1"/>
</dbReference>
<dbReference type="GO" id="GO:0005178">
    <property type="term" value="F:integrin binding"/>
    <property type="evidence" value="ECO:0007669"/>
    <property type="project" value="TreeGrafter"/>
</dbReference>
<dbReference type="GO" id="GO:0110020">
    <property type="term" value="P:regulation of actomyosin structure organization"/>
    <property type="evidence" value="ECO:0007669"/>
    <property type="project" value="UniProtKB-ARBA"/>
</dbReference>
<dbReference type="GO" id="GO:0051094">
    <property type="term" value="P:positive regulation of developmental process"/>
    <property type="evidence" value="ECO:0007669"/>
    <property type="project" value="UniProtKB-ARBA"/>
</dbReference>
<dbReference type="SUPFAM" id="SSF103575">
    <property type="entry name" value="Plexin repeat"/>
    <property type="match status" value="1"/>
</dbReference>
<dbReference type="GO" id="GO:1902903">
    <property type="term" value="P:regulation of supramolecular fiber organization"/>
    <property type="evidence" value="ECO:0007669"/>
    <property type="project" value="UniProtKB-ARBA"/>
</dbReference>
<keyword evidence="27" id="KW-1185">Reference proteome</keyword>
<dbReference type="GO" id="GO:0007160">
    <property type="term" value="P:cell-matrix adhesion"/>
    <property type="evidence" value="ECO:0007669"/>
    <property type="project" value="TreeGrafter"/>
</dbReference>
<dbReference type="InterPro" id="IPR057243">
    <property type="entry name" value="Integrin_I-EGF_CS"/>
</dbReference>
<keyword evidence="7" id="KW-0479">Metal-binding</keyword>
<dbReference type="GO" id="GO:0055002">
    <property type="term" value="P:striated muscle cell development"/>
    <property type="evidence" value="ECO:0007669"/>
    <property type="project" value="UniProtKB-ARBA"/>
</dbReference>
<dbReference type="InterPro" id="IPR014836">
    <property type="entry name" value="Integrin_bsu_cyt_dom"/>
</dbReference>
<dbReference type="SUPFAM" id="SSF69687">
    <property type="entry name" value="Integrin beta tail domain"/>
    <property type="match status" value="1"/>
</dbReference>
<keyword evidence="13 22" id="KW-1133">Transmembrane helix</keyword>
<keyword evidence="8" id="KW-0732">Signal</keyword>
<dbReference type="Gene3D" id="4.10.1240.30">
    <property type="match status" value="1"/>
</dbReference>
<evidence type="ECO:0000256" key="13">
    <source>
        <dbReference type="ARBA" id="ARBA00022989"/>
    </source>
</evidence>
<dbReference type="InterPro" id="IPR057073">
    <property type="entry name" value="EGF_integrin_2"/>
</dbReference>
<dbReference type="FunFam" id="3.40.50.410:FF:000002">
    <property type="entry name" value="Integrin beta"/>
    <property type="match status" value="1"/>
</dbReference>
<feature type="disulfide bond" evidence="19">
    <location>
        <begin position="61"/>
        <end position="73"/>
    </location>
</feature>
<dbReference type="SMART" id="SM01241">
    <property type="entry name" value="Integrin_b_cyt"/>
    <property type="match status" value="1"/>
</dbReference>
<dbReference type="GO" id="GO:0036477">
    <property type="term" value="C:somatodendritic compartment"/>
    <property type="evidence" value="ECO:0007669"/>
    <property type="project" value="UniProtKB-ARBA"/>
</dbReference>
<dbReference type="GO" id="GO:0005925">
    <property type="term" value="C:focal adhesion"/>
    <property type="evidence" value="ECO:0007669"/>
    <property type="project" value="UniProtKB-ARBA"/>
</dbReference>
<evidence type="ECO:0000259" key="25">
    <source>
        <dbReference type="SMART" id="SM01242"/>
    </source>
</evidence>
<dbReference type="GO" id="GO:0007157">
    <property type="term" value="P:heterophilic cell-cell adhesion via plasma membrane cell adhesion molecules"/>
    <property type="evidence" value="ECO:0007669"/>
    <property type="project" value="UniProtKB-ARBA"/>
</dbReference>
<keyword evidence="3" id="KW-1003">Cell membrane</keyword>
<keyword evidence="5" id="KW-0597">Phosphoprotein</keyword>
<feature type="disulfide bond" evidence="19">
    <location>
        <begin position="49"/>
        <end position="58"/>
    </location>
</feature>
<evidence type="ECO:0000256" key="3">
    <source>
        <dbReference type="ARBA" id="ARBA00022475"/>
    </source>
</evidence>
<keyword evidence="18" id="KW-0325">Glycoprotein</keyword>
<dbReference type="EMBL" id="JALNTZ010000008">
    <property type="protein sequence ID" value="KAJ3643529.1"/>
    <property type="molecule type" value="Genomic_DNA"/>
</dbReference>
<evidence type="ECO:0000256" key="4">
    <source>
        <dbReference type="ARBA" id="ARBA00022536"/>
    </source>
</evidence>
<feature type="disulfide bond" evidence="19">
    <location>
        <begin position="533"/>
        <end position="542"/>
    </location>
</feature>
<feature type="region of interest" description="Disordered" evidence="21">
    <location>
        <begin position="113"/>
        <end position="137"/>
    </location>
</feature>
<evidence type="ECO:0000256" key="6">
    <source>
        <dbReference type="ARBA" id="ARBA00022692"/>
    </source>
</evidence>
<dbReference type="InterPro" id="IPR012896">
    <property type="entry name" value="Integrin_bsu_tail"/>
</dbReference>
<dbReference type="Pfam" id="PF23105">
    <property type="entry name" value="EGF_integrin"/>
    <property type="match status" value="2"/>
</dbReference>
<evidence type="ECO:0000313" key="26">
    <source>
        <dbReference type="EMBL" id="KAJ3643529.1"/>
    </source>
</evidence>
<feature type="disulfide bond" evidence="19">
    <location>
        <begin position="668"/>
        <end position="681"/>
    </location>
</feature>
<gene>
    <name evidence="26" type="ORF">Zmor_026233</name>
</gene>
<dbReference type="InterPro" id="IPR036349">
    <property type="entry name" value="Integrin_bsu_tail_dom_sf"/>
</dbReference>
<dbReference type="SUPFAM" id="SSF69179">
    <property type="entry name" value="Integrin domains"/>
    <property type="match status" value="1"/>
</dbReference>
<feature type="domain" description="Integrin beta subunit cytoplasmic" evidence="24">
    <location>
        <begin position="800"/>
        <end position="846"/>
    </location>
</feature>
<organism evidence="26 27">
    <name type="scientific">Zophobas morio</name>
    <dbReference type="NCBI Taxonomy" id="2755281"/>
    <lineage>
        <taxon>Eukaryota</taxon>
        <taxon>Metazoa</taxon>
        <taxon>Ecdysozoa</taxon>
        <taxon>Arthropoda</taxon>
        <taxon>Hexapoda</taxon>
        <taxon>Insecta</taxon>
        <taxon>Pterygota</taxon>
        <taxon>Neoptera</taxon>
        <taxon>Endopterygota</taxon>
        <taxon>Coleoptera</taxon>
        <taxon>Polyphaga</taxon>
        <taxon>Cucujiformia</taxon>
        <taxon>Tenebrionidae</taxon>
        <taxon>Zophobas</taxon>
    </lineage>
</organism>
<dbReference type="GO" id="GO:0043005">
    <property type="term" value="C:neuron projection"/>
    <property type="evidence" value="ECO:0007669"/>
    <property type="project" value="UniProtKB-ARBA"/>
</dbReference>
<comment type="subcellular location">
    <subcellularLocation>
        <location evidence="20">Cell membrane</location>
        <topology evidence="20">Single-pass type I membrane protein</topology>
    </subcellularLocation>
    <subcellularLocation>
        <location evidence="1">Lateral cell membrane</location>
        <topology evidence="1">Single-pass type I membrane protein</topology>
    </subcellularLocation>
</comment>
<dbReference type="Pfam" id="PF08725">
    <property type="entry name" value="Integrin_b_cyt"/>
    <property type="match status" value="1"/>
</dbReference>
<feature type="disulfide bond" evidence="19">
    <location>
        <begin position="504"/>
        <end position="508"/>
    </location>
</feature>
<feature type="disulfide bond" evidence="19">
    <location>
        <begin position="249"/>
        <end position="252"/>
    </location>
</feature>
<feature type="disulfide bond" evidence="19">
    <location>
        <begin position="693"/>
        <end position="702"/>
    </location>
</feature>
<evidence type="ECO:0000259" key="23">
    <source>
        <dbReference type="SMART" id="SM00187"/>
    </source>
</evidence>
<feature type="disulfide bond" evidence="19">
    <location>
        <begin position="661"/>
        <end position="666"/>
    </location>
</feature>
<dbReference type="FunFam" id="1.20.5.100:FF:000002">
    <property type="entry name" value="Integrin beta"/>
    <property type="match status" value="1"/>
</dbReference>
<feature type="disulfide bond" evidence="19">
    <location>
        <begin position="618"/>
        <end position="623"/>
    </location>
</feature>
<dbReference type="GO" id="GO:0016328">
    <property type="term" value="C:lateral plasma membrane"/>
    <property type="evidence" value="ECO:0007669"/>
    <property type="project" value="UniProtKB-SubCell"/>
</dbReference>
<evidence type="ECO:0000256" key="16">
    <source>
        <dbReference type="ARBA" id="ARBA00023157"/>
    </source>
</evidence>
<dbReference type="PANTHER" id="PTHR10082:SF60">
    <property type="entry name" value="INTEGRIN BETA-PS"/>
    <property type="match status" value="1"/>
</dbReference>
<feature type="disulfide bond" evidence="19">
    <location>
        <begin position="636"/>
        <end position="643"/>
    </location>
</feature>
<dbReference type="InterPro" id="IPR015812">
    <property type="entry name" value="Integrin_bsu"/>
</dbReference>
<dbReference type="Pfam" id="PF00362">
    <property type="entry name" value="Integrin_beta"/>
    <property type="match status" value="1"/>
</dbReference>
<dbReference type="GO" id="GO:0048513">
    <property type="term" value="P:animal organ development"/>
    <property type="evidence" value="ECO:0007669"/>
    <property type="project" value="UniProtKB-ARBA"/>
</dbReference>
<keyword evidence="10" id="KW-0106">Calcium</keyword>
<dbReference type="AlphaFoldDB" id="A0AA38HYW3"/>
<evidence type="ECO:0000256" key="1">
    <source>
        <dbReference type="ARBA" id="ARBA00004591"/>
    </source>
</evidence>
<dbReference type="GO" id="GO:0007229">
    <property type="term" value="P:integrin-mediated signaling pathway"/>
    <property type="evidence" value="ECO:0007669"/>
    <property type="project" value="UniProtKB-KW"/>
</dbReference>
<dbReference type="InterPro" id="IPR040622">
    <property type="entry name" value="EGF_integrin_1"/>
</dbReference>
<evidence type="ECO:0000256" key="17">
    <source>
        <dbReference type="ARBA" id="ARBA00023170"/>
    </source>
</evidence>
<feature type="disulfide bond" evidence="19">
    <location>
        <begin position="663"/>
        <end position="715"/>
    </location>
</feature>
<evidence type="ECO:0000256" key="10">
    <source>
        <dbReference type="ARBA" id="ARBA00022837"/>
    </source>
</evidence>
<evidence type="ECO:0000256" key="21">
    <source>
        <dbReference type="SAM" id="MobiDB-lite"/>
    </source>
</evidence>
<feature type="compositionally biased region" description="Low complexity" evidence="21">
    <location>
        <begin position="121"/>
        <end position="137"/>
    </location>
</feature>
<dbReference type="PROSITE" id="PS52047">
    <property type="entry name" value="I_EGF_2"/>
    <property type="match status" value="1"/>
</dbReference>
<feature type="disulfide bond" evidence="19">
    <location>
        <begin position="528"/>
        <end position="567"/>
    </location>
</feature>
<dbReference type="Gene3D" id="1.20.5.100">
    <property type="entry name" value="Cytochrome c1, transmembrane anchor, C-terminal"/>
    <property type="match status" value="1"/>
</dbReference>
<feature type="disulfide bond" evidence="19">
    <location>
        <begin position="573"/>
        <end position="578"/>
    </location>
</feature>
<feature type="disulfide bond" evidence="19">
    <location>
        <begin position="544"/>
        <end position="558"/>
    </location>
</feature>
<feature type="disulfide bond" evidence="19">
    <location>
        <begin position="699"/>
        <end position="771"/>
    </location>
</feature>